<dbReference type="SUPFAM" id="SSF56024">
    <property type="entry name" value="Phospholipase D/nuclease"/>
    <property type="match status" value="1"/>
</dbReference>
<evidence type="ECO:0000313" key="5">
    <source>
        <dbReference type="EMBL" id="PSJ39035.1"/>
    </source>
</evidence>
<dbReference type="PROSITE" id="PS51192">
    <property type="entry name" value="HELICASE_ATP_BIND_1"/>
    <property type="match status" value="1"/>
</dbReference>
<dbReference type="Gene3D" id="3.30.870.10">
    <property type="entry name" value="Endonuclease Chain A"/>
    <property type="match status" value="1"/>
</dbReference>
<dbReference type="AlphaFoldDB" id="A0A2P7QM57"/>
<dbReference type="CDD" id="cd18799">
    <property type="entry name" value="SF2_C_EcoAI-like"/>
    <property type="match status" value="1"/>
</dbReference>
<dbReference type="PROSITE" id="PS51084">
    <property type="entry name" value="HIT_2"/>
    <property type="match status" value="1"/>
</dbReference>
<dbReference type="PANTHER" id="PTHR47962">
    <property type="entry name" value="ATP-DEPENDENT HELICASE LHR-RELATED-RELATED"/>
    <property type="match status" value="1"/>
</dbReference>
<evidence type="ECO:0000259" key="4">
    <source>
        <dbReference type="PROSITE" id="PS51194"/>
    </source>
</evidence>
<dbReference type="GO" id="GO:0003677">
    <property type="term" value="F:DNA binding"/>
    <property type="evidence" value="ECO:0007669"/>
    <property type="project" value="InterPro"/>
</dbReference>
<evidence type="ECO:0000313" key="6">
    <source>
        <dbReference type="Proteomes" id="UP000241167"/>
    </source>
</evidence>
<dbReference type="Gene3D" id="3.30.428.10">
    <property type="entry name" value="HIT-like"/>
    <property type="match status" value="1"/>
</dbReference>
<feature type="domain" description="Helicase ATP-binding" evidence="3">
    <location>
        <begin position="353"/>
        <end position="503"/>
    </location>
</feature>
<name>A0A2P7QM57_9SPHN</name>
<dbReference type="CDD" id="cd18032">
    <property type="entry name" value="DEXHc_RE_I_III_res"/>
    <property type="match status" value="1"/>
</dbReference>
<protein>
    <submittedName>
        <fullName evidence="5">DUF3427 domain-containing protein</fullName>
    </submittedName>
</protein>
<feature type="short sequence motif" description="Histidine triad motif" evidence="1">
    <location>
        <begin position="86"/>
        <end position="90"/>
    </location>
</feature>
<dbReference type="Pfam" id="PF01230">
    <property type="entry name" value="HIT"/>
    <property type="match status" value="1"/>
</dbReference>
<comment type="caution">
    <text evidence="5">The sequence shown here is derived from an EMBL/GenBank/DDBJ whole genome shotgun (WGS) entry which is preliminary data.</text>
</comment>
<dbReference type="InterPro" id="IPR021835">
    <property type="entry name" value="DUF3427"/>
</dbReference>
<dbReference type="Pfam" id="PF04851">
    <property type="entry name" value="ResIII"/>
    <property type="match status" value="1"/>
</dbReference>
<gene>
    <name evidence="5" type="ORF">C7I55_17210</name>
</gene>
<dbReference type="Pfam" id="PF00271">
    <property type="entry name" value="Helicase_C"/>
    <property type="match status" value="1"/>
</dbReference>
<dbReference type="InterPro" id="IPR014001">
    <property type="entry name" value="Helicase_ATP-bd"/>
</dbReference>
<reference evidence="5 6" key="1">
    <citation type="submission" date="2018-03" db="EMBL/GenBank/DDBJ databases">
        <title>The draft genome of Sphingosinicella sp. GL-C-18.</title>
        <authorList>
            <person name="Liu L."/>
            <person name="Li L."/>
            <person name="Liang L."/>
            <person name="Zhang X."/>
            <person name="Wang T."/>
        </authorList>
    </citation>
    <scope>NUCLEOTIDE SEQUENCE [LARGE SCALE GENOMIC DNA]</scope>
    <source>
        <strain evidence="5 6">GL-C-18</strain>
    </source>
</reference>
<dbReference type="InterPro" id="IPR006935">
    <property type="entry name" value="Helicase/UvrB_N"/>
</dbReference>
<dbReference type="SMART" id="SM00490">
    <property type="entry name" value="HELICc"/>
    <property type="match status" value="1"/>
</dbReference>
<dbReference type="EMBL" id="PXYI01000005">
    <property type="protein sequence ID" value="PSJ39035.1"/>
    <property type="molecule type" value="Genomic_DNA"/>
</dbReference>
<dbReference type="OrthoDB" id="9804086at2"/>
<dbReference type="RefSeq" id="WP_106514233.1">
    <property type="nucleotide sequence ID" value="NZ_PXYI01000005.1"/>
</dbReference>
<dbReference type="Pfam" id="PF11907">
    <property type="entry name" value="DUF3427"/>
    <property type="match status" value="1"/>
</dbReference>
<dbReference type="SUPFAM" id="SSF52540">
    <property type="entry name" value="P-loop containing nucleoside triphosphate hydrolases"/>
    <property type="match status" value="1"/>
</dbReference>
<dbReference type="InterPro" id="IPR036265">
    <property type="entry name" value="HIT-like_sf"/>
</dbReference>
<dbReference type="Proteomes" id="UP000241167">
    <property type="component" value="Unassembled WGS sequence"/>
</dbReference>
<dbReference type="PROSITE" id="PS51194">
    <property type="entry name" value="HELICASE_CTER"/>
    <property type="match status" value="1"/>
</dbReference>
<evidence type="ECO:0000259" key="3">
    <source>
        <dbReference type="PROSITE" id="PS51192"/>
    </source>
</evidence>
<dbReference type="InterPro" id="IPR052511">
    <property type="entry name" value="ATP-dep_Helicase"/>
</dbReference>
<feature type="domain" description="HIT" evidence="2">
    <location>
        <begin position="1"/>
        <end position="101"/>
    </location>
</feature>
<organism evidence="5 6">
    <name type="scientific">Allosphingosinicella deserti</name>
    <dbReference type="NCBI Taxonomy" id="2116704"/>
    <lineage>
        <taxon>Bacteria</taxon>
        <taxon>Pseudomonadati</taxon>
        <taxon>Pseudomonadota</taxon>
        <taxon>Alphaproteobacteria</taxon>
        <taxon>Sphingomonadales</taxon>
        <taxon>Sphingomonadaceae</taxon>
        <taxon>Allosphingosinicella</taxon>
    </lineage>
</organism>
<dbReference type="InterPro" id="IPR001650">
    <property type="entry name" value="Helicase_C-like"/>
</dbReference>
<feature type="domain" description="Helicase C-terminal" evidence="4">
    <location>
        <begin position="558"/>
        <end position="725"/>
    </location>
</feature>
<dbReference type="SUPFAM" id="SSF54197">
    <property type="entry name" value="HIT-like"/>
    <property type="match status" value="1"/>
</dbReference>
<dbReference type="PROSITE" id="PS00892">
    <property type="entry name" value="HIT_1"/>
    <property type="match status" value="1"/>
</dbReference>
<dbReference type="GO" id="GO:0016887">
    <property type="term" value="F:ATP hydrolysis activity"/>
    <property type="evidence" value="ECO:0007669"/>
    <property type="project" value="TreeGrafter"/>
</dbReference>
<sequence>MPAEERIAFLEPLAKGLWDGFPVAPGHLLIVPHRHVATWSELHATEQQAVVGAIVKAQEIIRGKHSCDGFNVGFNEGLAGGQTVPHFHLHVIPRVHGDMEDPRGGVRHVIPEKGNYLRAQVTPTPELEAVDAAPRSAAAPIFDTPHARALITGADDALIRHLLPHIDNAQAVDVAVAFVLESGVRLLRPHLQELLDRSGRLRLVTGDYLDATDPDALRRLMDLEGDVHLSVFETKATGFHPKSWIFHMQDQSGVALVGSSNLSETALRTGVEWNLRTHAPDQGGDWETILTGFEMLLAKPEVRPLTHDWIDRYEARRQPALPSNMGVAEIAEPYLVAPQPHPIQQRALAALEETRRAGYSAGMVVLATGLGKTWLSAFDSNRPEFRRILFVAHREEILNQAMETFRRCRPKARLGRYNGDQKDTNADVLFASIQTLGRVTHLRNFRPEHFDYVVVDEFHHAAAATYRKLIDHFSPKFLLGLTATPDRMDGADLLGLCQENLVFQCDAFEGIEAELLSPFSYFGVPDDIDYAQIPWRGTRFDEEALTQAAATQARAQNALEQYRKLGGSRTIAFCVSQRHADFMASFFVEQGLRAVAVHSGARSAPRASSLEALEAGELDVVCAVDMFNEGVDVPNVDTIMMLRPTESSVIWMQQFGRGLRRSEGKDRLRVIDYIGNHRIFLTKARTLLQCSPGDRALALQLEAITRGKISLPPGCEVTYDLEALDILRNLLRPTSRGDAIESFYQDFELRFEARPTAIDVLHAGFNPRSTGHGSWFRFVRDQGGLKPEEDQALTIYGDLLDLIATTPMTRSYKMLVLQALRQEGKLPGLLSIDRLQQRFTELAQHHPAFRADVSARLSDDRAVRRLLEQHPVKAWVKSRSAAGKSYFSYDGGTFRTSAPEAPALQVALGAMIDEVIDWRLAEYLARGAATNEGEQEALVASSKTAPNRPAANAAVLWREYMREEIPPLFGLPFNTGSWNQGFVLQGTNAFLLVTLDKSGLQDDHQYDDGFISADRFRWQSQNRTEQQSKHGQIIRQAVLGYAIHLFVRPAKKRGTKATPFVYCGEVDFERWEGEAPITVDWALRNAVPGHLRRTLRVP</sequence>
<dbReference type="Gene3D" id="3.40.50.300">
    <property type="entry name" value="P-loop containing nucleotide triphosphate hydrolases"/>
    <property type="match status" value="2"/>
</dbReference>
<dbReference type="SMART" id="SM00487">
    <property type="entry name" value="DEXDc"/>
    <property type="match status" value="1"/>
</dbReference>
<keyword evidence="6" id="KW-1185">Reference proteome</keyword>
<proteinExistence type="predicted"/>
<dbReference type="PANTHER" id="PTHR47962:SF4">
    <property type="entry name" value="HELICASE"/>
    <property type="match status" value="1"/>
</dbReference>
<evidence type="ECO:0000256" key="1">
    <source>
        <dbReference type="PROSITE-ProRule" id="PRU00464"/>
    </source>
</evidence>
<dbReference type="InterPro" id="IPR019808">
    <property type="entry name" value="Histidine_triad_CS"/>
</dbReference>
<accession>A0A2P7QM57</accession>
<dbReference type="GO" id="GO:0005524">
    <property type="term" value="F:ATP binding"/>
    <property type="evidence" value="ECO:0007669"/>
    <property type="project" value="InterPro"/>
</dbReference>
<evidence type="ECO:0000259" key="2">
    <source>
        <dbReference type="PROSITE" id="PS51084"/>
    </source>
</evidence>
<dbReference type="InterPro" id="IPR011146">
    <property type="entry name" value="HIT-like"/>
</dbReference>
<dbReference type="InterPro" id="IPR027417">
    <property type="entry name" value="P-loop_NTPase"/>
</dbReference>